<dbReference type="InParanoid" id="E8MZV8"/>
<dbReference type="RefSeq" id="WP_013558690.1">
    <property type="nucleotide sequence ID" value="NC_014960.1"/>
</dbReference>
<dbReference type="FunCoup" id="E8MZV8">
    <property type="interactions" value="38"/>
</dbReference>
<feature type="domain" description="HTH marR-type" evidence="4">
    <location>
        <begin position="35"/>
        <end position="170"/>
    </location>
</feature>
<dbReference type="Proteomes" id="UP000008922">
    <property type="component" value="Chromosome"/>
</dbReference>
<dbReference type="InterPro" id="IPR039422">
    <property type="entry name" value="MarR/SlyA-like"/>
</dbReference>
<keyword evidence="6" id="KW-1185">Reference proteome</keyword>
<dbReference type="GO" id="GO:0003700">
    <property type="term" value="F:DNA-binding transcription factor activity"/>
    <property type="evidence" value="ECO:0007669"/>
    <property type="project" value="InterPro"/>
</dbReference>
<dbReference type="PANTHER" id="PTHR33164">
    <property type="entry name" value="TRANSCRIPTIONAL REGULATOR, MARR FAMILY"/>
    <property type="match status" value="1"/>
</dbReference>
<dbReference type="HOGENOM" id="CLU_1393804_0_0_0"/>
<sequence length="195" mass="22490">MPSRSSQEILAYLREYVRRYSPVDESEYPTGGLEIATFIRILFHIIKDLEETHVDDLELSGPRVNLLFRLLWEEERGNSQGLTPSELSHNQHVTRNTISALLNGLEEQGLIVRELDKEDRRLFRIKLTDKARQTLYRIIPERLVFIRALVSGLSVDEQQQLVALLAKLFDSIHEHRCPQGEVAVRDDGSSPLMED</sequence>
<dbReference type="InterPro" id="IPR036388">
    <property type="entry name" value="WH-like_DNA-bd_sf"/>
</dbReference>
<accession>E8MZV8</accession>
<dbReference type="Gene3D" id="1.10.10.10">
    <property type="entry name" value="Winged helix-like DNA-binding domain superfamily/Winged helix DNA-binding domain"/>
    <property type="match status" value="1"/>
</dbReference>
<protein>
    <submittedName>
        <fullName evidence="5">MarR family transcriptional protein</fullName>
    </submittedName>
</protein>
<dbReference type="EMBL" id="AP012029">
    <property type="protein sequence ID" value="BAJ62293.1"/>
    <property type="molecule type" value="Genomic_DNA"/>
</dbReference>
<dbReference type="SMART" id="SM00347">
    <property type="entry name" value="HTH_MARR"/>
    <property type="match status" value="1"/>
</dbReference>
<dbReference type="InterPro" id="IPR036390">
    <property type="entry name" value="WH_DNA-bd_sf"/>
</dbReference>
<dbReference type="PROSITE" id="PS50995">
    <property type="entry name" value="HTH_MARR_2"/>
    <property type="match status" value="1"/>
</dbReference>
<name>E8MZV8_ANATU</name>
<gene>
    <name evidence="5" type="ordered locus">ANT_02590</name>
</gene>
<organism evidence="5 6">
    <name type="scientific">Anaerolinea thermophila (strain DSM 14523 / JCM 11388 / NBRC 100420 / UNI-1)</name>
    <dbReference type="NCBI Taxonomy" id="926569"/>
    <lineage>
        <taxon>Bacteria</taxon>
        <taxon>Bacillati</taxon>
        <taxon>Chloroflexota</taxon>
        <taxon>Anaerolineae</taxon>
        <taxon>Anaerolineales</taxon>
        <taxon>Anaerolineaceae</taxon>
        <taxon>Anaerolinea</taxon>
    </lineage>
</organism>
<keyword evidence="3" id="KW-0804">Transcription</keyword>
<dbReference type="STRING" id="926569.ANT_02590"/>
<dbReference type="PRINTS" id="PR00598">
    <property type="entry name" value="HTHMARR"/>
</dbReference>
<evidence type="ECO:0000256" key="1">
    <source>
        <dbReference type="ARBA" id="ARBA00023015"/>
    </source>
</evidence>
<evidence type="ECO:0000313" key="6">
    <source>
        <dbReference type="Proteomes" id="UP000008922"/>
    </source>
</evidence>
<dbReference type="eggNOG" id="COG1846">
    <property type="taxonomic scope" value="Bacteria"/>
</dbReference>
<dbReference type="AlphaFoldDB" id="E8MZV8"/>
<dbReference type="KEGG" id="atm:ANT_02590"/>
<dbReference type="InterPro" id="IPR000835">
    <property type="entry name" value="HTH_MarR-typ"/>
</dbReference>
<dbReference type="PROSITE" id="PS01117">
    <property type="entry name" value="HTH_MARR_1"/>
    <property type="match status" value="1"/>
</dbReference>
<dbReference type="GO" id="GO:0003677">
    <property type="term" value="F:DNA binding"/>
    <property type="evidence" value="ECO:0007669"/>
    <property type="project" value="UniProtKB-KW"/>
</dbReference>
<dbReference type="PANTHER" id="PTHR33164:SF43">
    <property type="entry name" value="HTH-TYPE TRANSCRIPTIONAL REPRESSOR YETL"/>
    <property type="match status" value="1"/>
</dbReference>
<evidence type="ECO:0000259" key="4">
    <source>
        <dbReference type="PROSITE" id="PS50995"/>
    </source>
</evidence>
<dbReference type="InterPro" id="IPR023187">
    <property type="entry name" value="Tscrpt_reg_MarR-type_CS"/>
</dbReference>
<dbReference type="Pfam" id="PF12802">
    <property type="entry name" value="MarR_2"/>
    <property type="match status" value="1"/>
</dbReference>
<keyword evidence="2" id="KW-0238">DNA-binding</keyword>
<proteinExistence type="predicted"/>
<dbReference type="GO" id="GO:0006950">
    <property type="term" value="P:response to stress"/>
    <property type="evidence" value="ECO:0007669"/>
    <property type="project" value="TreeGrafter"/>
</dbReference>
<evidence type="ECO:0000256" key="3">
    <source>
        <dbReference type="ARBA" id="ARBA00023163"/>
    </source>
</evidence>
<reference evidence="5 6" key="1">
    <citation type="submission" date="2010-12" db="EMBL/GenBank/DDBJ databases">
        <title>Whole genome sequence of Anaerolinea thermophila UNI-1.</title>
        <authorList>
            <person name="Narita-Yamada S."/>
            <person name="Kishi E."/>
            <person name="Watanabe Y."/>
            <person name="Takasaki K."/>
            <person name="Ankai A."/>
            <person name="Oguchi A."/>
            <person name="Fukui S."/>
            <person name="Takahashi M."/>
            <person name="Yashiro I."/>
            <person name="Hosoyama A."/>
            <person name="Sekiguchi Y."/>
            <person name="Hanada S."/>
            <person name="Fujita N."/>
        </authorList>
    </citation>
    <scope>NUCLEOTIDE SEQUENCE [LARGE SCALE GENOMIC DNA]</scope>
    <source>
        <strain evidence="6">DSM 14523 / JCM 11388 / NBRC 100420 / UNI-1</strain>
    </source>
</reference>
<evidence type="ECO:0000256" key="2">
    <source>
        <dbReference type="ARBA" id="ARBA00023125"/>
    </source>
</evidence>
<dbReference type="OrthoDB" id="165898at2"/>
<evidence type="ECO:0000313" key="5">
    <source>
        <dbReference type="EMBL" id="BAJ62293.1"/>
    </source>
</evidence>
<keyword evidence="1" id="KW-0805">Transcription regulation</keyword>
<dbReference type="SUPFAM" id="SSF46785">
    <property type="entry name" value="Winged helix' DNA-binding domain"/>
    <property type="match status" value="1"/>
</dbReference>